<dbReference type="GO" id="GO:0030246">
    <property type="term" value="F:carbohydrate binding"/>
    <property type="evidence" value="ECO:0007669"/>
    <property type="project" value="InterPro"/>
</dbReference>
<sequence>MDHPDRRTGPRTASALETADFLALDHAPLHSPAGGGASITRARLDALEVYALHAQGACAIVSRFGAQVLAYRTAAGREVLFTSALAPFDRSRPIRGGIPVCWPWFGPAAQPQHGWGRIRDCELAAADADAAGLTLRLAEPGGASAQVRIELGSELWVALTHLGDPAAGPPVTAALHSYLRTPEAGATRVRGLPAGTQIPAAARNAAEPGAFAFPAAGIDAALALPGGIQDIRLAVAAGERDCATIAAACSDVVLWNPGGPLGDTTEHAHRASCAWSPRASASRCGRARSWRPRTPPEGR</sequence>
<name>A0A6N9H8F8_9MICO</name>
<evidence type="ECO:0008006" key="3">
    <source>
        <dbReference type="Google" id="ProtNLM"/>
    </source>
</evidence>
<dbReference type="InterPro" id="IPR014718">
    <property type="entry name" value="GH-type_carb-bd"/>
</dbReference>
<evidence type="ECO:0000313" key="2">
    <source>
        <dbReference type="Proteomes" id="UP000469215"/>
    </source>
</evidence>
<dbReference type="AlphaFoldDB" id="A0A6N9H8F8"/>
<dbReference type="GO" id="GO:0005975">
    <property type="term" value="P:carbohydrate metabolic process"/>
    <property type="evidence" value="ECO:0007669"/>
    <property type="project" value="InterPro"/>
</dbReference>
<dbReference type="RefSeq" id="WP_160953675.1">
    <property type="nucleotide sequence ID" value="NZ_WWEQ01000043.1"/>
</dbReference>
<gene>
    <name evidence="1" type="ORF">GSY69_09820</name>
</gene>
<evidence type="ECO:0000313" key="1">
    <source>
        <dbReference type="EMBL" id="MYM20253.1"/>
    </source>
</evidence>
<dbReference type="GO" id="GO:0016853">
    <property type="term" value="F:isomerase activity"/>
    <property type="evidence" value="ECO:0007669"/>
    <property type="project" value="InterPro"/>
</dbReference>
<dbReference type="Gene3D" id="2.70.98.10">
    <property type="match status" value="1"/>
</dbReference>
<dbReference type="PANTHER" id="PTHR11122">
    <property type="entry name" value="APOSPORY-ASSOCIATED PROTEIN C-RELATED"/>
    <property type="match status" value="1"/>
</dbReference>
<comment type="caution">
    <text evidence="1">The sequence shown here is derived from an EMBL/GenBank/DDBJ whole genome shotgun (WGS) entry which is preliminary data.</text>
</comment>
<dbReference type="InterPro" id="IPR011013">
    <property type="entry name" value="Gal_mutarotase_sf_dom"/>
</dbReference>
<accession>A0A6N9H8F8</accession>
<protein>
    <recommendedName>
        <fullName evidence="3">Glucose-6-phosphate 1-epimerase</fullName>
    </recommendedName>
</protein>
<dbReference type="Proteomes" id="UP000469215">
    <property type="component" value="Unassembled WGS sequence"/>
</dbReference>
<dbReference type="SUPFAM" id="SSF74650">
    <property type="entry name" value="Galactose mutarotase-like"/>
    <property type="match status" value="1"/>
</dbReference>
<dbReference type="PANTHER" id="PTHR11122:SF13">
    <property type="entry name" value="GLUCOSE-6-PHOSPHATE 1-EPIMERASE"/>
    <property type="match status" value="1"/>
</dbReference>
<dbReference type="Pfam" id="PF01263">
    <property type="entry name" value="Aldose_epim"/>
    <property type="match status" value="1"/>
</dbReference>
<keyword evidence="2" id="KW-1185">Reference proteome</keyword>
<proteinExistence type="predicted"/>
<organism evidence="1 2">
    <name type="scientific">Brevibacterium rongguiense</name>
    <dbReference type="NCBI Taxonomy" id="2695267"/>
    <lineage>
        <taxon>Bacteria</taxon>
        <taxon>Bacillati</taxon>
        <taxon>Actinomycetota</taxon>
        <taxon>Actinomycetes</taxon>
        <taxon>Micrococcales</taxon>
        <taxon>Brevibacteriaceae</taxon>
        <taxon>Brevibacterium</taxon>
    </lineage>
</organism>
<dbReference type="EMBL" id="WWEQ01000043">
    <property type="protein sequence ID" value="MYM20253.1"/>
    <property type="molecule type" value="Genomic_DNA"/>
</dbReference>
<reference evidence="1 2" key="1">
    <citation type="submission" date="2020-01" db="EMBL/GenBank/DDBJ databases">
        <authorList>
            <person name="Deng T."/>
        </authorList>
    </citation>
    <scope>NUCLEOTIDE SEQUENCE [LARGE SCALE GENOMIC DNA]</scope>
    <source>
        <strain evidence="1 2">5221</strain>
    </source>
</reference>
<dbReference type="InterPro" id="IPR008183">
    <property type="entry name" value="Aldose_1/G6P_1-epimerase"/>
</dbReference>